<dbReference type="SMART" id="SM00355">
    <property type="entry name" value="ZnF_C2H2"/>
    <property type="match status" value="4"/>
</dbReference>
<name>A0A8T3CQ70_9TELE</name>
<sequence>MHSAPLLSHPQSMKNFPCCVCELSFSSARSLRRHVRAVHEGPRRVFQCQYYMEGKQTFSSRPVLEKHLQVHHRIGAAAHGLPQPSNGQISNLGCSLKYRTPGLPHRERASSSSEPDAADRQEFLCHITQHRGNADGSSHQAYCCSSCFTSTQALSRHLFIAHHLRGDTTDLFPSPTRNKVPSSSPSPPQAVPQGLDCRVCGWCFRTASDLSTHFRTHDMPFIAAQKSDRPYEEGGDGGTRA</sequence>
<dbReference type="InterPro" id="IPR013087">
    <property type="entry name" value="Znf_C2H2_type"/>
</dbReference>
<comment type="caution">
    <text evidence="14">The sequence shown here is derived from an EMBL/GenBank/DDBJ whole genome shotgun (WGS) entry which is preliminary data.</text>
</comment>
<dbReference type="InterPro" id="IPR041697">
    <property type="entry name" value="Znf-C2H2_11"/>
</dbReference>
<dbReference type="SUPFAM" id="SSF57667">
    <property type="entry name" value="beta-beta-alpha zinc fingers"/>
    <property type="match status" value="1"/>
</dbReference>
<keyword evidence="4" id="KW-0677">Repeat</keyword>
<dbReference type="PANTHER" id="PTHR47222:SF2">
    <property type="entry name" value="ZINC FINGER PROTEIN 687"/>
    <property type="match status" value="1"/>
</dbReference>
<dbReference type="GO" id="GO:0008270">
    <property type="term" value="F:zinc ion binding"/>
    <property type="evidence" value="ECO:0007669"/>
    <property type="project" value="UniProtKB-KW"/>
</dbReference>
<dbReference type="Pfam" id="PF00096">
    <property type="entry name" value="zf-C2H2"/>
    <property type="match status" value="1"/>
</dbReference>
<keyword evidence="9" id="KW-0804">Transcription</keyword>
<keyword evidence="5 11" id="KW-0863">Zinc-finger</keyword>
<evidence type="ECO:0000256" key="6">
    <source>
        <dbReference type="ARBA" id="ARBA00022833"/>
    </source>
</evidence>
<dbReference type="AlphaFoldDB" id="A0A8T3CQ70"/>
<evidence type="ECO:0000259" key="13">
    <source>
        <dbReference type="PROSITE" id="PS50157"/>
    </source>
</evidence>
<keyword evidence="8" id="KW-0238">DNA-binding</keyword>
<feature type="region of interest" description="Disordered" evidence="12">
    <location>
        <begin position="170"/>
        <end position="192"/>
    </location>
</feature>
<keyword evidence="6" id="KW-0862">Zinc</keyword>
<evidence type="ECO:0000256" key="11">
    <source>
        <dbReference type="PROSITE-ProRule" id="PRU00042"/>
    </source>
</evidence>
<keyword evidence="7" id="KW-0805">Transcription regulation</keyword>
<evidence type="ECO:0000256" key="9">
    <source>
        <dbReference type="ARBA" id="ARBA00023163"/>
    </source>
</evidence>
<evidence type="ECO:0000313" key="15">
    <source>
        <dbReference type="Proteomes" id="UP000829720"/>
    </source>
</evidence>
<evidence type="ECO:0000256" key="1">
    <source>
        <dbReference type="ARBA" id="ARBA00004123"/>
    </source>
</evidence>
<reference evidence="14" key="1">
    <citation type="submission" date="2021-01" db="EMBL/GenBank/DDBJ databases">
        <authorList>
            <person name="Zahm M."/>
            <person name="Roques C."/>
            <person name="Cabau C."/>
            <person name="Klopp C."/>
            <person name="Donnadieu C."/>
            <person name="Jouanno E."/>
            <person name="Lampietro C."/>
            <person name="Louis A."/>
            <person name="Herpin A."/>
            <person name="Echchiki A."/>
            <person name="Berthelot C."/>
            <person name="Parey E."/>
            <person name="Roest-Crollius H."/>
            <person name="Braasch I."/>
            <person name="Postlethwait J."/>
            <person name="Bobe J."/>
            <person name="Montfort J."/>
            <person name="Bouchez O."/>
            <person name="Begum T."/>
            <person name="Mejri S."/>
            <person name="Adams A."/>
            <person name="Chen W.-J."/>
            <person name="Guiguen Y."/>
        </authorList>
    </citation>
    <scope>NUCLEOTIDE SEQUENCE</scope>
    <source>
        <tissue evidence="14">Blood</tissue>
    </source>
</reference>
<evidence type="ECO:0000256" key="3">
    <source>
        <dbReference type="ARBA" id="ARBA00022723"/>
    </source>
</evidence>
<evidence type="ECO:0000256" key="5">
    <source>
        <dbReference type="ARBA" id="ARBA00022771"/>
    </source>
</evidence>
<proteinExistence type="inferred from homology"/>
<keyword evidence="3" id="KW-0479">Metal-binding</keyword>
<comment type="subcellular location">
    <subcellularLocation>
        <location evidence="1">Nucleus</location>
    </subcellularLocation>
</comment>
<feature type="domain" description="C2H2-type" evidence="13">
    <location>
        <begin position="195"/>
        <end position="217"/>
    </location>
</feature>
<protein>
    <recommendedName>
        <fullName evidence="13">C2H2-type domain-containing protein</fullName>
    </recommendedName>
</protein>
<dbReference type="Pfam" id="PF16622">
    <property type="entry name" value="zf-C2H2_11"/>
    <property type="match status" value="2"/>
</dbReference>
<evidence type="ECO:0000256" key="12">
    <source>
        <dbReference type="SAM" id="MobiDB-lite"/>
    </source>
</evidence>
<dbReference type="GO" id="GO:0003677">
    <property type="term" value="F:DNA binding"/>
    <property type="evidence" value="ECO:0007669"/>
    <property type="project" value="UniProtKB-KW"/>
</dbReference>
<keyword evidence="15" id="KW-1185">Reference proteome</keyword>
<accession>A0A8T3CQ70</accession>
<evidence type="ECO:0000256" key="4">
    <source>
        <dbReference type="ARBA" id="ARBA00022737"/>
    </source>
</evidence>
<dbReference type="PANTHER" id="PTHR47222">
    <property type="entry name" value="ZINC FINGER PROTEIN 532-RELATED"/>
    <property type="match status" value="1"/>
</dbReference>
<keyword evidence="10" id="KW-0539">Nucleus</keyword>
<organism evidence="14 15">
    <name type="scientific">Albula goreensis</name>
    <dbReference type="NCBI Taxonomy" id="1534307"/>
    <lineage>
        <taxon>Eukaryota</taxon>
        <taxon>Metazoa</taxon>
        <taxon>Chordata</taxon>
        <taxon>Craniata</taxon>
        <taxon>Vertebrata</taxon>
        <taxon>Euteleostomi</taxon>
        <taxon>Actinopterygii</taxon>
        <taxon>Neopterygii</taxon>
        <taxon>Teleostei</taxon>
        <taxon>Albuliformes</taxon>
        <taxon>Albulidae</taxon>
        <taxon>Albula</taxon>
    </lineage>
</organism>
<evidence type="ECO:0000256" key="2">
    <source>
        <dbReference type="ARBA" id="ARBA00006991"/>
    </source>
</evidence>
<comment type="similarity">
    <text evidence="2">Belongs to the krueppel C2H2-type zinc-finger protein family.</text>
</comment>
<dbReference type="InterPro" id="IPR036236">
    <property type="entry name" value="Znf_C2H2_sf"/>
</dbReference>
<dbReference type="Proteomes" id="UP000829720">
    <property type="component" value="Unassembled WGS sequence"/>
</dbReference>
<dbReference type="PROSITE" id="PS00028">
    <property type="entry name" value="ZINC_FINGER_C2H2_1"/>
    <property type="match status" value="2"/>
</dbReference>
<dbReference type="PROSITE" id="PS50157">
    <property type="entry name" value="ZINC_FINGER_C2H2_2"/>
    <property type="match status" value="2"/>
</dbReference>
<gene>
    <name evidence="14" type="ORF">AGOR_G00209100</name>
</gene>
<evidence type="ECO:0000313" key="14">
    <source>
        <dbReference type="EMBL" id="KAI1885957.1"/>
    </source>
</evidence>
<dbReference type="GO" id="GO:0005634">
    <property type="term" value="C:nucleus"/>
    <property type="evidence" value="ECO:0007669"/>
    <property type="project" value="UniProtKB-SubCell"/>
</dbReference>
<dbReference type="EMBL" id="JAERUA010000020">
    <property type="protein sequence ID" value="KAI1885957.1"/>
    <property type="molecule type" value="Genomic_DNA"/>
</dbReference>
<evidence type="ECO:0000256" key="10">
    <source>
        <dbReference type="ARBA" id="ARBA00023242"/>
    </source>
</evidence>
<dbReference type="InterPro" id="IPR045914">
    <property type="entry name" value="Zn532-like"/>
</dbReference>
<feature type="domain" description="C2H2-type" evidence="13">
    <location>
        <begin position="16"/>
        <end position="44"/>
    </location>
</feature>
<dbReference type="Gene3D" id="3.30.160.60">
    <property type="entry name" value="Classic Zinc Finger"/>
    <property type="match status" value="2"/>
</dbReference>
<dbReference type="OrthoDB" id="8937096at2759"/>
<evidence type="ECO:0000256" key="7">
    <source>
        <dbReference type="ARBA" id="ARBA00023015"/>
    </source>
</evidence>
<evidence type="ECO:0000256" key="8">
    <source>
        <dbReference type="ARBA" id="ARBA00023125"/>
    </source>
</evidence>